<name>A0ACD5VDU1_AVESA</name>
<accession>A0ACD5VDU1</accession>
<evidence type="ECO:0000313" key="2">
    <source>
        <dbReference type="Proteomes" id="UP001732700"/>
    </source>
</evidence>
<evidence type="ECO:0000313" key="1">
    <source>
        <dbReference type="EnsemblPlants" id="AVESA.00010b.r2.3AG0426510.1.CDS"/>
    </source>
</evidence>
<sequence>MQDLNAKLYQKYTGLKKRKLLADGTVRDRDPDINEMCEGLKEMESELRNLQKETNRLRDELLSKERQLAETRTLLVDKERQLAETQSLLVDREQQLVEARTISVDDTCKTKEFETEISRLKLLLAEKNDTKHTTVSPAKRTPESNNITSIANAIVNHSTFQDEARELDCCTRNICIPGNGTAESSSSCVYHMLAESLVGMKFSLKNETEGFSLSVHHEASGYNFTLTWLEQPDGGEWAYKYSSLGTLEKIALEWMKVQDIRFSETMCPVFFQRISRLIRECR</sequence>
<dbReference type="Proteomes" id="UP001732700">
    <property type="component" value="Chromosome 3A"/>
</dbReference>
<organism evidence="1 2">
    <name type="scientific">Avena sativa</name>
    <name type="common">Oat</name>
    <dbReference type="NCBI Taxonomy" id="4498"/>
    <lineage>
        <taxon>Eukaryota</taxon>
        <taxon>Viridiplantae</taxon>
        <taxon>Streptophyta</taxon>
        <taxon>Embryophyta</taxon>
        <taxon>Tracheophyta</taxon>
        <taxon>Spermatophyta</taxon>
        <taxon>Magnoliopsida</taxon>
        <taxon>Liliopsida</taxon>
        <taxon>Poales</taxon>
        <taxon>Poaceae</taxon>
        <taxon>BOP clade</taxon>
        <taxon>Pooideae</taxon>
        <taxon>Poodae</taxon>
        <taxon>Poeae</taxon>
        <taxon>Poeae Chloroplast Group 1 (Aveneae type)</taxon>
        <taxon>Aveninae</taxon>
        <taxon>Avena</taxon>
    </lineage>
</organism>
<protein>
    <submittedName>
        <fullName evidence="1">Uncharacterized protein</fullName>
    </submittedName>
</protein>
<reference evidence="1" key="1">
    <citation type="submission" date="2021-05" db="EMBL/GenBank/DDBJ databases">
        <authorList>
            <person name="Scholz U."/>
            <person name="Mascher M."/>
            <person name="Fiebig A."/>
        </authorList>
    </citation>
    <scope>NUCLEOTIDE SEQUENCE [LARGE SCALE GENOMIC DNA]</scope>
</reference>
<reference evidence="1" key="2">
    <citation type="submission" date="2025-09" db="UniProtKB">
        <authorList>
            <consortium name="EnsemblPlants"/>
        </authorList>
    </citation>
    <scope>IDENTIFICATION</scope>
</reference>
<proteinExistence type="predicted"/>
<dbReference type="EnsemblPlants" id="AVESA.00010b.r2.3AG0426510.1">
    <property type="protein sequence ID" value="AVESA.00010b.r2.3AG0426510.1.CDS"/>
    <property type="gene ID" value="AVESA.00010b.r2.3AG0426510"/>
</dbReference>
<keyword evidence="2" id="KW-1185">Reference proteome</keyword>